<keyword evidence="6" id="KW-0687">Ribonucleoprotein</keyword>
<evidence type="ECO:0000313" key="9">
    <source>
        <dbReference type="EMBL" id="KAJ3642647.1"/>
    </source>
</evidence>
<evidence type="ECO:0000256" key="7">
    <source>
        <dbReference type="ARBA" id="ARBA00035302"/>
    </source>
</evidence>
<dbReference type="InterPro" id="IPR000114">
    <property type="entry name" value="Ribosomal_uL16_bact-type"/>
</dbReference>
<proteinExistence type="inferred from homology"/>
<dbReference type="EMBL" id="JALNTZ010000008">
    <property type="protein sequence ID" value="KAJ3642647.1"/>
    <property type="molecule type" value="Genomic_DNA"/>
</dbReference>
<dbReference type="GO" id="GO:0032543">
    <property type="term" value="P:mitochondrial translation"/>
    <property type="evidence" value="ECO:0007669"/>
    <property type="project" value="TreeGrafter"/>
</dbReference>
<evidence type="ECO:0000313" key="10">
    <source>
        <dbReference type="Proteomes" id="UP001168821"/>
    </source>
</evidence>
<dbReference type="InterPro" id="IPR016180">
    <property type="entry name" value="Ribosomal_uL16_dom"/>
</dbReference>
<keyword evidence="10" id="KW-1185">Reference proteome</keyword>
<evidence type="ECO:0000256" key="4">
    <source>
        <dbReference type="ARBA" id="ARBA00022980"/>
    </source>
</evidence>
<comment type="similarity">
    <text evidence="2">Belongs to the universal ribosomal protein uL16 family.</text>
</comment>
<sequence length="247" mass="28787">MNIQKFLLTRRFELPAKLLSVPAVSVFQSCGMKHFPAPPTYDHVEIPERPKLRFVDKVPYYAPGIKAPKMQKKLRLMRGPETVHNFLIHKQYGIMALGGGRLKWQHFEMMRLAIGRKIDPQRMFAVWRVDSPWQPLTRKGQGQRMGGGKGAIDHYVTPIKAGRIIVEVGGKCEYKEVEGFLRDVAMKLPFQAMAVSQEIMDKEKKEEEWREKNNQNYYTMKYVMQNNLGGCQRWMSPFDFKFLGKYL</sequence>
<dbReference type="GO" id="GO:0003735">
    <property type="term" value="F:structural constituent of ribosome"/>
    <property type="evidence" value="ECO:0007669"/>
    <property type="project" value="InterPro"/>
</dbReference>
<dbReference type="Pfam" id="PF00252">
    <property type="entry name" value="Ribosomal_L16"/>
    <property type="match status" value="1"/>
</dbReference>
<keyword evidence="3" id="KW-0809">Transit peptide</keyword>
<dbReference type="PROSITE" id="PS51257">
    <property type="entry name" value="PROKAR_LIPOPROTEIN"/>
    <property type="match status" value="1"/>
</dbReference>
<dbReference type="Gene3D" id="3.90.1170.10">
    <property type="entry name" value="Ribosomal protein L10e/L16"/>
    <property type="match status" value="1"/>
</dbReference>
<comment type="subcellular location">
    <subcellularLocation>
        <location evidence="1">Mitochondrion</location>
    </subcellularLocation>
</comment>
<dbReference type="InterPro" id="IPR036920">
    <property type="entry name" value="Ribosomal_uL16_sf"/>
</dbReference>
<keyword evidence="5" id="KW-0496">Mitochondrion</keyword>
<dbReference type="GO" id="GO:0019843">
    <property type="term" value="F:rRNA binding"/>
    <property type="evidence" value="ECO:0007669"/>
    <property type="project" value="InterPro"/>
</dbReference>
<evidence type="ECO:0000256" key="3">
    <source>
        <dbReference type="ARBA" id="ARBA00022946"/>
    </source>
</evidence>
<dbReference type="PANTHER" id="PTHR12220:SF13">
    <property type="entry name" value="LARGE RIBOSOMAL SUBUNIT PROTEIN UL16M"/>
    <property type="match status" value="1"/>
</dbReference>
<evidence type="ECO:0000256" key="2">
    <source>
        <dbReference type="ARBA" id="ARBA00008931"/>
    </source>
</evidence>
<comment type="caution">
    <text evidence="9">The sequence shown here is derived from an EMBL/GenBank/DDBJ whole genome shotgun (WGS) entry which is preliminary data.</text>
</comment>
<organism evidence="9 10">
    <name type="scientific">Zophobas morio</name>
    <dbReference type="NCBI Taxonomy" id="2755281"/>
    <lineage>
        <taxon>Eukaryota</taxon>
        <taxon>Metazoa</taxon>
        <taxon>Ecdysozoa</taxon>
        <taxon>Arthropoda</taxon>
        <taxon>Hexapoda</taxon>
        <taxon>Insecta</taxon>
        <taxon>Pterygota</taxon>
        <taxon>Neoptera</taxon>
        <taxon>Endopterygota</taxon>
        <taxon>Coleoptera</taxon>
        <taxon>Polyphaga</taxon>
        <taxon>Cucujiformia</taxon>
        <taxon>Tenebrionidae</taxon>
        <taxon>Zophobas</taxon>
    </lineage>
</organism>
<evidence type="ECO:0000256" key="1">
    <source>
        <dbReference type="ARBA" id="ARBA00004173"/>
    </source>
</evidence>
<protein>
    <recommendedName>
        <fullName evidence="7">Large ribosomal subunit protein uL16m</fullName>
    </recommendedName>
    <alternativeName>
        <fullName evidence="8">39S ribosomal protein L16, mitochondrial</fullName>
    </alternativeName>
</protein>
<evidence type="ECO:0000256" key="6">
    <source>
        <dbReference type="ARBA" id="ARBA00023274"/>
    </source>
</evidence>
<dbReference type="PANTHER" id="PTHR12220">
    <property type="entry name" value="50S/60S RIBOSOMAL PROTEIN L16"/>
    <property type="match status" value="1"/>
</dbReference>
<accession>A0AA38HTI7</accession>
<evidence type="ECO:0000256" key="8">
    <source>
        <dbReference type="ARBA" id="ARBA00035440"/>
    </source>
</evidence>
<dbReference type="SUPFAM" id="SSF54686">
    <property type="entry name" value="Ribosomal protein L16p/L10e"/>
    <property type="match status" value="1"/>
</dbReference>
<name>A0AA38HTI7_9CUCU</name>
<reference evidence="9" key="1">
    <citation type="journal article" date="2023" name="G3 (Bethesda)">
        <title>Whole genome assemblies of Zophobas morio and Tenebrio molitor.</title>
        <authorList>
            <person name="Kaur S."/>
            <person name="Stinson S.A."/>
            <person name="diCenzo G.C."/>
        </authorList>
    </citation>
    <scope>NUCLEOTIDE SEQUENCE</scope>
    <source>
        <strain evidence="9">QUZm001</strain>
    </source>
</reference>
<gene>
    <name evidence="9" type="ORF">Zmor_025410</name>
</gene>
<dbReference type="AlphaFoldDB" id="A0AA38HTI7"/>
<dbReference type="InterPro" id="IPR047873">
    <property type="entry name" value="Ribosomal_uL16"/>
</dbReference>
<evidence type="ECO:0000256" key="5">
    <source>
        <dbReference type="ARBA" id="ARBA00023128"/>
    </source>
</evidence>
<dbReference type="CDD" id="cd01433">
    <property type="entry name" value="Ribosomal_L16_L10e"/>
    <property type="match status" value="1"/>
</dbReference>
<keyword evidence="4" id="KW-0689">Ribosomal protein</keyword>
<dbReference type="GO" id="GO:0005762">
    <property type="term" value="C:mitochondrial large ribosomal subunit"/>
    <property type="evidence" value="ECO:0007669"/>
    <property type="project" value="TreeGrafter"/>
</dbReference>
<dbReference type="FunFam" id="3.90.1170.10:FF:000005">
    <property type="entry name" value="39S ribosomal protein L16, mitochondrial"/>
    <property type="match status" value="1"/>
</dbReference>
<dbReference type="GO" id="GO:0005743">
    <property type="term" value="C:mitochondrial inner membrane"/>
    <property type="evidence" value="ECO:0007669"/>
    <property type="project" value="UniProtKB-ARBA"/>
</dbReference>
<dbReference type="Proteomes" id="UP001168821">
    <property type="component" value="Unassembled WGS sequence"/>
</dbReference>